<reference evidence="1" key="2">
    <citation type="submission" date="2014-03" db="EMBL/GenBank/DDBJ databases">
        <authorList>
            <person name="Urmite Genomes"/>
        </authorList>
    </citation>
    <scope>NUCLEOTIDE SEQUENCE</scope>
    <source>
        <strain evidence="1">S1</strain>
    </source>
</reference>
<keyword evidence="2" id="KW-1185">Reference proteome</keyword>
<evidence type="ECO:0000313" key="1">
    <source>
        <dbReference type="EMBL" id="CDO02794.1"/>
    </source>
</evidence>
<proteinExistence type="predicted"/>
<gene>
    <name evidence="1" type="ORF">BN988_01270</name>
</gene>
<dbReference type="eggNOG" id="ENOG5030XE8">
    <property type="taxonomic scope" value="Bacteria"/>
</dbReference>
<dbReference type="EMBL" id="CCAX010000001">
    <property type="protein sequence ID" value="CDO02794.1"/>
    <property type="molecule type" value="Genomic_DNA"/>
</dbReference>
<dbReference type="AlphaFoldDB" id="W9AAN3"/>
<name>W9AAN3_9BACI</name>
<sequence>MKLALLIGVILTFMTSMFTSGYESKPAVPKKDQ</sequence>
<organism evidence="1 2">
    <name type="scientific">Oceanobacillus picturae</name>
    <dbReference type="NCBI Taxonomy" id="171693"/>
    <lineage>
        <taxon>Bacteria</taxon>
        <taxon>Bacillati</taxon>
        <taxon>Bacillota</taxon>
        <taxon>Bacilli</taxon>
        <taxon>Bacillales</taxon>
        <taxon>Bacillaceae</taxon>
        <taxon>Oceanobacillus</taxon>
    </lineage>
</organism>
<comment type="caution">
    <text evidence="1">The sequence shown here is derived from an EMBL/GenBank/DDBJ whole genome shotgun (WGS) entry which is preliminary data.</text>
</comment>
<reference evidence="1" key="1">
    <citation type="submission" date="2014-03" db="EMBL/GenBank/DDBJ databases">
        <title>Draft genome sequencing of Oceanobacillus picturae strain S1 isolated from human gut.</title>
        <authorList>
            <person name="Croce O."/>
            <person name="Lagier J.C."/>
            <person name="Raoult D."/>
        </authorList>
    </citation>
    <scope>NUCLEOTIDE SEQUENCE [LARGE SCALE GENOMIC DNA]</scope>
    <source>
        <strain evidence="1">S1</strain>
    </source>
</reference>
<evidence type="ECO:0000313" key="2">
    <source>
        <dbReference type="Proteomes" id="UP000028863"/>
    </source>
</evidence>
<accession>W9AAN3</accession>
<protein>
    <submittedName>
        <fullName evidence="1">Uncharacterized protein</fullName>
    </submittedName>
</protein>
<dbReference type="Proteomes" id="UP000028863">
    <property type="component" value="Unassembled WGS sequence"/>
</dbReference>